<organism evidence="1 2">
    <name type="scientific">Gossypium arboreum</name>
    <name type="common">Tree cotton</name>
    <name type="synonym">Gossypium nanking</name>
    <dbReference type="NCBI Taxonomy" id="29729"/>
    <lineage>
        <taxon>Eukaryota</taxon>
        <taxon>Viridiplantae</taxon>
        <taxon>Streptophyta</taxon>
        <taxon>Embryophyta</taxon>
        <taxon>Tracheophyta</taxon>
        <taxon>Spermatophyta</taxon>
        <taxon>Magnoliopsida</taxon>
        <taxon>eudicotyledons</taxon>
        <taxon>Gunneridae</taxon>
        <taxon>Pentapetalae</taxon>
        <taxon>rosids</taxon>
        <taxon>malvids</taxon>
        <taxon>Malvales</taxon>
        <taxon>Malvaceae</taxon>
        <taxon>Malvoideae</taxon>
        <taxon>Gossypium</taxon>
    </lineage>
</organism>
<dbReference type="Proteomes" id="UP000032142">
    <property type="component" value="Unassembled WGS sequence"/>
</dbReference>
<proteinExistence type="predicted"/>
<name>A0A0B0MKZ7_GOSAR</name>
<keyword evidence="2" id="KW-1185">Reference proteome</keyword>
<accession>A0A0B0MKZ7</accession>
<evidence type="ECO:0000313" key="2">
    <source>
        <dbReference type="Proteomes" id="UP000032142"/>
    </source>
</evidence>
<gene>
    <name evidence="1" type="ORF">F383_38849</name>
</gene>
<reference evidence="2" key="1">
    <citation type="submission" date="2014-09" db="EMBL/GenBank/DDBJ databases">
        <authorList>
            <person name="Mudge J."/>
            <person name="Ramaraj T."/>
            <person name="Lindquist I.E."/>
            <person name="Bharti A.K."/>
            <person name="Sundararajan A."/>
            <person name="Cameron C.T."/>
            <person name="Woodward J.E."/>
            <person name="May G.D."/>
            <person name="Brubaker C."/>
            <person name="Broadhvest J."/>
            <person name="Wilkins T.A."/>
        </authorList>
    </citation>
    <scope>NUCLEOTIDE SEQUENCE</scope>
    <source>
        <strain evidence="2">cv. AKA8401</strain>
    </source>
</reference>
<comment type="caution">
    <text evidence="1">The sequence shown here is derived from an EMBL/GenBank/DDBJ whole genome shotgun (WGS) entry which is preliminary data.</text>
</comment>
<dbReference type="EMBL" id="JRRC01114319">
    <property type="protein sequence ID" value="KHG00139.1"/>
    <property type="molecule type" value="Genomic_DNA"/>
</dbReference>
<dbReference type="AlphaFoldDB" id="A0A0B0MKZ7"/>
<protein>
    <submittedName>
        <fullName evidence="1">Uncharacterized protein</fullName>
    </submittedName>
</protein>
<evidence type="ECO:0000313" key="1">
    <source>
        <dbReference type="EMBL" id="KHG00139.1"/>
    </source>
</evidence>
<sequence>MSWNVSVWLLDSSWNVKKKEFSVLIFCE</sequence>